<comment type="caution">
    <text evidence="1">The sequence shown here is derived from an EMBL/GenBank/DDBJ whole genome shotgun (WGS) entry which is preliminary data.</text>
</comment>
<evidence type="ECO:0000313" key="2">
    <source>
        <dbReference type="Proteomes" id="UP000183805"/>
    </source>
</evidence>
<accession>A0ABY1GVE9</accession>
<reference evidence="1 2" key="1">
    <citation type="submission" date="2016-10" db="EMBL/GenBank/DDBJ databases">
        <authorList>
            <person name="Varghese N."/>
            <person name="Submissions S."/>
        </authorList>
    </citation>
    <scope>NUCLEOTIDE SEQUENCE [LARGE SCALE GENOMIC DNA]</scope>
    <source>
        <strain evidence="1 2">CGMCC 1.8499</strain>
    </source>
</reference>
<sequence>MTVKSLIETMLEVGLLSAMKEKLKHVCKFVFRFKQPVKVKSKNTHSVQLPISAPIERYRDPVI</sequence>
<name>A0ABY1GVE9_9GAMM</name>
<keyword evidence="2" id="KW-1185">Reference proteome</keyword>
<dbReference type="RefSeq" id="WP_074989465.1">
    <property type="nucleotide sequence ID" value="NZ_FPAZ01000013.1"/>
</dbReference>
<proteinExistence type="predicted"/>
<evidence type="ECO:0000313" key="1">
    <source>
        <dbReference type="EMBL" id="SFT88237.1"/>
    </source>
</evidence>
<dbReference type="Proteomes" id="UP000183805">
    <property type="component" value="Unassembled WGS sequence"/>
</dbReference>
<protein>
    <submittedName>
        <fullName evidence="1">Uncharacterized protein</fullName>
    </submittedName>
</protein>
<organism evidence="1 2">
    <name type="scientific">Pseudoalteromonas lipolytica</name>
    <dbReference type="NCBI Taxonomy" id="570156"/>
    <lineage>
        <taxon>Bacteria</taxon>
        <taxon>Pseudomonadati</taxon>
        <taxon>Pseudomonadota</taxon>
        <taxon>Gammaproteobacteria</taxon>
        <taxon>Alteromonadales</taxon>
        <taxon>Pseudoalteromonadaceae</taxon>
        <taxon>Pseudoalteromonas</taxon>
    </lineage>
</organism>
<dbReference type="EMBL" id="FPAZ01000013">
    <property type="protein sequence ID" value="SFT88237.1"/>
    <property type="molecule type" value="Genomic_DNA"/>
</dbReference>
<gene>
    <name evidence="1" type="ORF">SAMN04487854_113109</name>
</gene>